<reference evidence="2 3" key="1">
    <citation type="submission" date="2014-12" db="EMBL/GenBank/DDBJ databases">
        <title>Frankia sp. BMG5.1 draft genome.</title>
        <authorList>
            <person name="Gtari M."/>
            <person name="Ghodhbane-Gtari F."/>
            <person name="Nouioui I."/>
            <person name="Ktari A."/>
            <person name="Hezbri K."/>
            <person name="Mimouni W."/>
            <person name="Sbissi I."/>
            <person name="Ayari A."/>
            <person name="Yamanaka T."/>
            <person name="Normand P."/>
            <person name="Tisa L.S."/>
            <person name="Boudabous A."/>
        </authorList>
    </citation>
    <scope>NUCLEOTIDE SEQUENCE [LARGE SCALE GENOMIC DNA]</scope>
    <source>
        <strain evidence="2 3">BMG5.1</strain>
    </source>
</reference>
<dbReference type="InterPro" id="IPR050259">
    <property type="entry name" value="SDR"/>
</dbReference>
<protein>
    <recommendedName>
        <fullName evidence="4">Short chain dehydrogenase</fullName>
    </recommendedName>
</protein>
<evidence type="ECO:0000313" key="2">
    <source>
        <dbReference type="EMBL" id="KLL09676.1"/>
    </source>
</evidence>
<accession>A0ABR5EYY1</accession>
<comment type="caution">
    <text evidence="2">The sequence shown here is derived from an EMBL/GenBank/DDBJ whole genome shotgun (WGS) entry which is preliminary data.</text>
</comment>
<gene>
    <name evidence="2" type="ORF">FrCorBMG51_23340</name>
</gene>
<proteinExistence type="inferred from homology"/>
<dbReference type="EMBL" id="JWIO01000067">
    <property type="protein sequence ID" value="KLL09676.1"/>
    <property type="molecule type" value="Genomic_DNA"/>
</dbReference>
<evidence type="ECO:0008006" key="4">
    <source>
        <dbReference type="Google" id="ProtNLM"/>
    </source>
</evidence>
<name>A0ABR5EYY1_9ACTN</name>
<dbReference type="Pfam" id="PF00106">
    <property type="entry name" value="adh_short"/>
    <property type="match status" value="1"/>
</dbReference>
<evidence type="ECO:0000256" key="1">
    <source>
        <dbReference type="ARBA" id="ARBA00006484"/>
    </source>
</evidence>
<dbReference type="InterPro" id="IPR036291">
    <property type="entry name" value="NAD(P)-bd_dom_sf"/>
</dbReference>
<keyword evidence="3" id="KW-1185">Reference proteome</keyword>
<dbReference type="PANTHER" id="PTHR42879">
    <property type="entry name" value="3-OXOACYL-(ACYL-CARRIER-PROTEIN) REDUCTASE"/>
    <property type="match status" value="1"/>
</dbReference>
<sequence>MLANAGIMSFGTVAEMTDATWQQMIDTNLTGVLHAMRAVLPTMIAQGSGWIVATASMAGRAGM</sequence>
<dbReference type="InterPro" id="IPR002347">
    <property type="entry name" value="SDR_fam"/>
</dbReference>
<evidence type="ECO:0000313" key="3">
    <source>
        <dbReference type="Proteomes" id="UP000035425"/>
    </source>
</evidence>
<comment type="similarity">
    <text evidence="1">Belongs to the short-chain dehydrogenases/reductases (SDR) family.</text>
</comment>
<dbReference type="PANTHER" id="PTHR42879:SF2">
    <property type="entry name" value="3-OXOACYL-[ACYL-CARRIER-PROTEIN] REDUCTASE FABG"/>
    <property type="match status" value="1"/>
</dbReference>
<dbReference type="SUPFAM" id="SSF51735">
    <property type="entry name" value="NAD(P)-binding Rossmann-fold domains"/>
    <property type="match status" value="1"/>
</dbReference>
<organism evidence="2 3">
    <name type="scientific">Protofrankia coriariae</name>
    <dbReference type="NCBI Taxonomy" id="1562887"/>
    <lineage>
        <taxon>Bacteria</taxon>
        <taxon>Bacillati</taxon>
        <taxon>Actinomycetota</taxon>
        <taxon>Actinomycetes</taxon>
        <taxon>Frankiales</taxon>
        <taxon>Frankiaceae</taxon>
        <taxon>Protofrankia</taxon>
    </lineage>
</organism>
<dbReference type="Proteomes" id="UP000035425">
    <property type="component" value="Unassembled WGS sequence"/>
</dbReference>
<dbReference type="Gene3D" id="3.40.50.720">
    <property type="entry name" value="NAD(P)-binding Rossmann-like Domain"/>
    <property type="match status" value="1"/>
</dbReference>